<dbReference type="EMBL" id="JBHSWV010000415">
    <property type="protein sequence ID" value="MFC6767719.1"/>
    <property type="molecule type" value="Genomic_DNA"/>
</dbReference>
<dbReference type="AlphaFoldDB" id="A0ABD5SRT7"/>
<protein>
    <submittedName>
        <fullName evidence="2">Glycerophosphodiester phosphodiesterase family protein</fullName>
    </submittedName>
</protein>
<proteinExistence type="predicted"/>
<evidence type="ECO:0000259" key="1">
    <source>
        <dbReference type="Pfam" id="PF03009"/>
    </source>
</evidence>
<dbReference type="Pfam" id="PF03009">
    <property type="entry name" value="GDPD"/>
    <property type="match status" value="1"/>
</dbReference>
<reference evidence="2 3" key="1">
    <citation type="journal article" date="2019" name="Int. J. Syst. Evol. Microbiol.">
        <title>The Global Catalogue of Microorganisms (GCM) 10K type strain sequencing project: providing services to taxonomists for standard genome sequencing and annotation.</title>
        <authorList>
            <consortium name="The Broad Institute Genomics Platform"/>
            <consortium name="The Broad Institute Genome Sequencing Center for Infectious Disease"/>
            <person name="Wu L."/>
            <person name="Ma J."/>
        </authorList>
    </citation>
    <scope>NUCLEOTIDE SEQUENCE [LARGE SCALE GENOMIC DNA]</scope>
    <source>
        <strain evidence="2 3">LMG 29247</strain>
    </source>
</reference>
<sequence length="57" mass="5875">VSAAEPEIDVLEAARAEGRAVNVWTATNWVQFDELAAAGVDGIVADYPGLSGDSSGR</sequence>
<accession>A0ABD5SRT7</accession>
<dbReference type="SUPFAM" id="SSF51695">
    <property type="entry name" value="PLC-like phosphodiesterases"/>
    <property type="match status" value="1"/>
</dbReference>
<evidence type="ECO:0000313" key="3">
    <source>
        <dbReference type="Proteomes" id="UP001596383"/>
    </source>
</evidence>
<keyword evidence="3" id="KW-1185">Reference proteome</keyword>
<feature type="domain" description="GP-PDE" evidence="1">
    <location>
        <begin position="5"/>
        <end position="49"/>
    </location>
</feature>
<dbReference type="InterPro" id="IPR017946">
    <property type="entry name" value="PLC-like_Pdiesterase_TIM-brl"/>
</dbReference>
<comment type="caution">
    <text evidence="2">The sequence shown here is derived from an EMBL/GenBank/DDBJ whole genome shotgun (WGS) entry which is preliminary data.</text>
</comment>
<name>A0ABD5SRT7_9EURY</name>
<dbReference type="InterPro" id="IPR030395">
    <property type="entry name" value="GP_PDE_dom"/>
</dbReference>
<evidence type="ECO:0000313" key="2">
    <source>
        <dbReference type="EMBL" id="MFC6767719.1"/>
    </source>
</evidence>
<dbReference type="Gene3D" id="3.20.20.190">
    <property type="entry name" value="Phosphatidylinositol (PI) phosphodiesterase"/>
    <property type="match status" value="1"/>
</dbReference>
<dbReference type="RefSeq" id="WP_273740586.1">
    <property type="nucleotide sequence ID" value="NZ_JAQIVI010000415.1"/>
</dbReference>
<organism evidence="2 3">
    <name type="scientific">Natrinema soli</name>
    <dbReference type="NCBI Taxonomy" id="1930624"/>
    <lineage>
        <taxon>Archaea</taxon>
        <taxon>Methanobacteriati</taxon>
        <taxon>Methanobacteriota</taxon>
        <taxon>Stenosarchaea group</taxon>
        <taxon>Halobacteria</taxon>
        <taxon>Halobacteriales</taxon>
        <taxon>Natrialbaceae</taxon>
        <taxon>Natrinema</taxon>
    </lineage>
</organism>
<dbReference type="Proteomes" id="UP001596383">
    <property type="component" value="Unassembled WGS sequence"/>
</dbReference>
<feature type="non-terminal residue" evidence="2">
    <location>
        <position position="1"/>
    </location>
</feature>
<gene>
    <name evidence="2" type="ORF">ACFQE6_22825</name>
</gene>